<dbReference type="Proteomes" id="UP001479436">
    <property type="component" value="Unassembled WGS sequence"/>
</dbReference>
<comment type="caution">
    <text evidence="1">The sequence shown here is derived from an EMBL/GenBank/DDBJ whole genome shotgun (WGS) entry which is preliminary data.</text>
</comment>
<dbReference type="Gene3D" id="3.10.290.30">
    <property type="entry name" value="MM3350-like"/>
    <property type="match status" value="1"/>
</dbReference>
<protein>
    <submittedName>
        <fullName evidence="1">Uncharacterized protein</fullName>
    </submittedName>
</protein>
<evidence type="ECO:0000313" key="1">
    <source>
        <dbReference type="EMBL" id="KAK9764651.1"/>
    </source>
</evidence>
<organism evidence="1 2">
    <name type="scientific">Basidiobolus ranarum</name>
    <dbReference type="NCBI Taxonomy" id="34480"/>
    <lineage>
        <taxon>Eukaryota</taxon>
        <taxon>Fungi</taxon>
        <taxon>Fungi incertae sedis</taxon>
        <taxon>Zoopagomycota</taxon>
        <taxon>Entomophthoromycotina</taxon>
        <taxon>Basidiobolomycetes</taxon>
        <taxon>Basidiobolales</taxon>
        <taxon>Basidiobolaceae</taxon>
        <taxon>Basidiobolus</taxon>
    </lineage>
</organism>
<dbReference type="EMBL" id="JASJQH010000389">
    <property type="protein sequence ID" value="KAK9764651.1"/>
    <property type="molecule type" value="Genomic_DNA"/>
</dbReference>
<dbReference type="SUPFAM" id="SSF159941">
    <property type="entry name" value="MM3350-like"/>
    <property type="match status" value="1"/>
</dbReference>
<keyword evidence="2" id="KW-1185">Reference proteome</keyword>
<name>A0ABR2WTA1_9FUNG</name>
<accession>A0ABR2WTA1</accession>
<dbReference type="InterPro" id="IPR024047">
    <property type="entry name" value="MM3350-like_sf"/>
</dbReference>
<sequence>MVVLREDFYVVQASQAQKYGGNGIIRTVLVPATFSLLQLHVVIQELFGWIETRHSYHTFRHFPYTKNENNLTTENPDVIYQLVTPDTCEGWIKNIAPGLFIEHTHPHDPAPLFSLHNLAQPRDLLTMRILRDERVYKLRHVFGTTPVLEYEFETGIETHPAHKLHLTHMETIALDRTLLKEPGRYPMVLETLSKDITQPRKAEDGDIWNIQERLNVAHTNGVNSSRCYLCRRYRGDCAKGNTTSEREKCCDFCLHHLDQKIEPLQEDLAYMAWVQGKQELILERIKFLNRHDEETQCEWWEENDEPCCFCSSSIFFAPTKG</sequence>
<gene>
    <name evidence="1" type="ORF">K7432_007668</name>
</gene>
<proteinExistence type="predicted"/>
<reference evidence="1 2" key="1">
    <citation type="submission" date="2023-04" db="EMBL/GenBank/DDBJ databases">
        <title>Genome of Basidiobolus ranarum AG-B5.</title>
        <authorList>
            <person name="Stajich J.E."/>
            <person name="Carter-House D."/>
            <person name="Gryganskyi A."/>
        </authorList>
    </citation>
    <scope>NUCLEOTIDE SEQUENCE [LARGE SCALE GENOMIC DNA]</scope>
    <source>
        <strain evidence="1 2">AG-B5</strain>
    </source>
</reference>
<evidence type="ECO:0000313" key="2">
    <source>
        <dbReference type="Proteomes" id="UP001479436"/>
    </source>
</evidence>